<dbReference type="AlphaFoldDB" id="A0A3B1A3L2"/>
<dbReference type="InterPro" id="IPR014777">
    <property type="entry name" value="4pyrrole_Mease_sub1"/>
</dbReference>
<dbReference type="PANTHER" id="PTHR43182">
    <property type="entry name" value="COBALT-PRECORRIN-6B C(15)-METHYLTRANSFERASE (DECARBOXYLATING)"/>
    <property type="match status" value="1"/>
</dbReference>
<evidence type="ECO:0000256" key="1">
    <source>
        <dbReference type="ARBA" id="ARBA00004953"/>
    </source>
</evidence>
<comment type="pathway">
    <text evidence="1">Cofactor biosynthesis; adenosylcobalamin biosynthesis.</text>
</comment>
<gene>
    <name evidence="7" type="ORF">MNBD_GAMMA22-2217</name>
</gene>
<protein>
    <submittedName>
        <fullName evidence="7">Cobalt-precorrin-7 (C5)-methyltransferase / Cobalt-precorrin-6B C15-methyltransferase [decarboxylating]</fullName>
        <ecNumber evidence="7">2.1.1.196</ecNumber>
        <ecNumber evidence="7">2.1.1.289</ecNumber>
    </submittedName>
</protein>
<dbReference type="Gene3D" id="3.40.1010.10">
    <property type="entry name" value="Cobalt-precorrin-4 Transmethylase, Domain 1"/>
    <property type="match status" value="1"/>
</dbReference>
<dbReference type="PIRSF" id="PIRSF036428">
    <property type="entry name" value="CobL"/>
    <property type="match status" value="1"/>
</dbReference>
<evidence type="ECO:0000313" key="7">
    <source>
        <dbReference type="EMBL" id="VAW94322.1"/>
    </source>
</evidence>
<dbReference type="UniPathway" id="UPA00148"/>
<dbReference type="EC" id="2.1.1.196" evidence="7"/>
<dbReference type="InterPro" id="IPR029063">
    <property type="entry name" value="SAM-dependent_MTases_sf"/>
</dbReference>
<sequence length="458" mass="50993">MTQAVVKPTSKNKADRSAQVNCRIIGVLDDALQSLSQQSINYINQANIIIGGSRTLRLFQSHFSNATEQFDLTGNLSKIPQWITTAQKNKQQIIVLATGDPLCHGIAKYIHNKIDSATCEIIPNVSTIQLACARLGLTWHDIKICSIHSKDTGEWQIGADTSHGLYKLLQLTQQYDKLAVFTSPENSPTRIAKMLKLEGFELDFTITVVQNILHENETTLGPMDINKAAQSKFSDLNITILQRCKLRTEKLLFGRADQSFKQRKPDKGLITKREVRAVSLSRMQLTRNSIVWDIGAGSGSVGLEAAMLCPNGHIYAIEKNIDDFAIANQNKISMQVTNYTLINAKAPSHIEHWPSPNAIFVGGSGGELAELISICITRMLPSACLVMNFVTIENMATAVATLKEIKDRHNTEKIDYTIEWDATQLSAARSKPILHMNRLQAENPVWIVTVQKKLLHRK</sequence>
<dbReference type="Gene3D" id="3.40.50.150">
    <property type="entry name" value="Vaccinia Virus protein VP39"/>
    <property type="match status" value="1"/>
</dbReference>
<dbReference type="GO" id="GO:0032259">
    <property type="term" value="P:methylation"/>
    <property type="evidence" value="ECO:0007669"/>
    <property type="project" value="UniProtKB-KW"/>
</dbReference>
<reference evidence="7" key="1">
    <citation type="submission" date="2018-06" db="EMBL/GenBank/DDBJ databases">
        <authorList>
            <person name="Zhirakovskaya E."/>
        </authorList>
    </citation>
    <scope>NUCLEOTIDE SEQUENCE</scope>
</reference>
<name>A0A3B1A3L2_9ZZZZ</name>
<evidence type="ECO:0000256" key="5">
    <source>
        <dbReference type="ARBA" id="ARBA00022691"/>
    </source>
</evidence>
<dbReference type="InterPro" id="IPR014008">
    <property type="entry name" value="Cbl_synth_MTase_CbiT"/>
</dbReference>
<evidence type="ECO:0000256" key="2">
    <source>
        <dbReference type="ARBA" id="ARBA00022573"/>
    </source>
</evidence>
<dbReference type="InterPro" id="IPR000878">
    <property type="entry name" value="4pyrrol_Mease"/>
</dbReference>
<keyword evidence="3 7" id="KW-0489">Methyltransferase</keyword>
<evidence type="ECO:0000256" key="3">
    <source>
        <dbReference type="ARBA" id="ARBA00022603"/>
    </source>
</evidence>
<dbReference type="PANTHER" id="PTHR43182:SF1">
    <property type="entry name" value="COBALT-PRECORRIN-7 C(5)-METHYLTRANSFERASE"/>
    <property type="match status" value="1"/>
</dbReference>
<dbReference type="InterPro" id="IPR006365">
    <property type="entry name" value="Cbl_synth_CobL"/>
</dbReference>
<dbReference type="Pfam" id="PF00590">
    <property type="entry name" value="TP_methylase"/>
    <property type="match status" value="1"/>
</dbReference>
<keyword evidence="5" id="KW-0949">S-adenosyl-L-methionine</keyword>
<dbReference type="EC" id="2.1.1.289" evidence="7"/>
<feature type="domain" description="Tetrapyrrole methylase" evidence="6">
    <location>
        <begin position="24"/>
        <end position="219"/>
    </location>
</feature>
<dbReference type="CDD" id="cd11644">
    <property type="entry name" value="Precorrin-6Y-MT"/>
    <property type="match status" value="1"/>
</dbReference>
<accession>A0A3B1A3L2</accession>
<dbReference type="EMBL" id="UOFS01000014">
    <property type="protein sequence ID" value="VAW94322.1"/>
    <property type="molecule type" value="Genomic_DNA"/>
</dbReference>
<evidence type="ECO:0000259" key="6">
    <source>
        <dbReference type="Pfam" id="PF00590"/>
    </source>
</evidence>
<keyword evidence="2" id="KW-0169">Cobalamin biosynthesis</keyword>
<dbReference type="GO" id="GO:0008276">
    <property type="term" value="F:protein methyltransferase activity"/>
    <property type="evidence" value="ECO:0007669"/>
    <property type="project" value="InterPro"/>
</dbReference>
<organism evidence="7">
    <name type="scientific">hydrothermal vent metagenome</name>
    <dbReference type="NCBI Taxonomy" id="652676"/>
    <lineage>
        <taxon>unclassified sequences</taxon>
        <taxon>metagenomes</taxon>
        <taxon>ecological metagenomes</taxon>
    </lineage>
</organism>
<dbReference type="InterPro" id="IPR012818">
    <property type="entry name" value="CbiE"/>
</dbReference>
<dbReference type="GO" id="GO:0009236">
    <property type="term" value="P:cobalamin biosynthetic process"/>
    <property type="evidence" value="ECO:0007669"/>
    <property type="project" value="UniProtKB-UniPathway"/>
</dbReference>
<proteinExistence type="predicted"/>
<dbReference type="InterPro" id="IPR050714">
    <property type="entry name" value="Cobalamin_biosynth_MTase"/>
</dbReference>
<dbReference type="SUPFAM" id="SSF53790">
    <property type="entry name" value="Tetrapyrrole methylase"/>
    <property type="match status" value="1"/>
</dbReference>
<dbReference type="NCBIfam" id="TIGR02467">
    <property type="entry name" value="CbiE"/>
    <property type="match status" value="1"/>
</dbReference>
<dbReference type="NCBIfam" id="TIGR02469">
    <property type="entry name" value="CbiT"/>
    <property type="match status" value="1"/>
</dbReference>
<evidence type="ECO:0000256" key="4">
    <source>
        <dbReference type="ARBA" id="ARBA00022679"/>
    </source>
</evidence>
<dbReference type="SUPFAM" id="SSF53335">
    <property type="entry name" value="S-adenosyl-L-methionine-dependent methyltransferases"/>
    <property type="match status" value="1"/>
</dbReference>
<dbReference type="InterPro" id="IPR035996">
    <property type="entry name" value="4pyrrol_Methylase_sf"/>
</dbReference>
<keyword evidence="4 7" id="KW-0808">Transferase</keyword>